<dbReference type="RefSeq" id="WP_180307768.1">
    <property type="nucleotide sequence ID" value="NZ_CP058952.1"/>
</dbReference>
<dbReference type="Gene3D" id="3.40.190.10">
    <property type="entry name" value="Periplasmic binding protein-like II"/>
    <property type="match status" value="2"/>
</dbReference>
<keyword evidence="4" id="KW-0472">Membrane</keyword>
<dbReference type="PROSITE" id="PS51257">
    <property type="entry name" value="PROKAR_LIPOPROTEIN"/>
    <property type="match status" value="1"/>
</dbReference>
<feature type="domain" description="Solute-binding protein family 3/N-terminal" evidence="5">
    <location>
        <begin position="35"/>
        <end position="256"/>
    </location>
</feature>
<reference evidence="6 7" key="1">
    <citation type="journal article" date="2016" name="Int. J. Syst. Evol. Microbiol.">
        <title>Chitinibacter fontanus sp. nov., isolated from a spring.</title>
        <authorList>
            <person name="Sheu S.Y."/>
            <person name="Li Y.S."/>
            <person name="Young C.C."/>
            <person name="Chen W.M."/>
        </authorList>
    </citation>
    <scope>NUCLEOTIDE SEQUENCE [LARGE SCALE GENOMIC DNA]</scope>
    <source>
        <strain evidence="6 7">STM-7</strain>
    </source>
</reference>
<evidence type="ECO:0000256" key="2">
    <source>
        <dbReference type="ARBA" id="ARBA00007734"/>
    </source>
</evidence>
<dbReference type="PROSITE" id="PS00922">
    <property type="entry name" value="TRANSGLYCOSYLASE"/>
    <property type="match status" value="1"/>
</dbReference>
<dbReference type="InterPro" id="IPR000189">
    <property type="entry name" value="Transglyc_AS"/>
</dbReference>
<dbReference type="Proteomes" id="UP000510822">
    <property type="component" value="Chromosome"/>
</dbReference>
<dbReference type="SMART" id="SM00062">
    <property type="entry name" value="PBPb"/>
    <property type="match status" value="1"/>
</dbReference>
<evidence type="ECO:0000256" key="3">
    <source>
        <dbReference type="ARBA" id="ARBA00022729"/>
    </source>
</evidence>
<dbReference type="PANTHER" id="PTHR35936">
    <property type="entry name" value="MEMBRANE-BOUND LYTIC MUREIN TRANSGLYCOSYLASE F"/>
    <property type="match status" value="1"/>
</dbReference>
<keyword evidence="3" id="KW-0732">Signal</keyword>
<protein>
    <submittedName>
        <fullName evidence="6">Membrane-bound lytic murein transglycosylase MltF</fullName>
        <ecNumber evidence="6">4.2.2.-</ecNumber>
    </submittedName>
</protein>
<dbReference type="InterPro" id="IPR001638">
    <property type="entry name" value="Solute-binding_3/MltF_N"/>
</dbReference>
<dbReference type="GO" id="GO:0000270">
    <property type="term" value="P:peptidoglycan metabolic process"/>
    <property type="evidence" value="ECO:0007669"/>
    <property type="project" value="InterPro"/>
</dbReference>
<dbReference type="NCBIfam" id="NF008112">
    <property type="entry name" value="PRK10859.1"/>
    <property type="match status" value="1"/>
</dbReference>
<dbReference type="Pfam" id="PF01464">
    <property type="entry name" value="SLT"/>
    <property type="match status" value="1"/>
</dbReference>
<dbReference type="SUPFAM" id="SSF53850">
    <property type="entry name" value="Periplasmic binding protein-like II"/>
    <property type="match status" value="1"/>
</dbReference>
<dbReference type="KEGG" id="cfon:HZU75_03270"/>
<comment type="similarity">
    <text evidence="2">Belongs to the transglycosylase Slt family.</text>
</comment>
<dbReference type="Gene3D" id="1.10.530.10">
    <property type="match status" value="1"/>
</dbReference>
<evidence type="ECO:0000313" key="7">
    <source>
        <dbReference type="Proteomes" id="UP000510822"/>
    </source>
</evidence>
<sequence length="485" mass="54086">MKRFLVALSTFLLFGCGESDQTRAQQVLPWAETKELVVLVQNGPTALYVNAAGDYAGLEYDLVTQFAQKNNLKVRFLVSSNYTEMLERLKRREAHLAVGGPRDENAGLIYGASYQNVNATLVFSSKTSESTALKALTEGLSTLSTLPQYVGALNKMKLKSPGLTWQVADNGDSESLIEQVSQGKLDFALVDSHAAEVAQNYYPNIATSSQIDSAQQLAWAMPDNDVQLQILIGGFFQQQMADGSMRRLLDRYYGHVNRVDQLDALAYLGRIQSTLPRFKNWFQEAENRTGLDWRLLAALSYQESHWNPEAVSPTGVRGIMMLTNETAERMNVDRTNPYESIIGGAKYIQLLKETLADRAPEPDRTWLALAAYNVGMGHLIDARTLAVRMKKDPNSWADVKSVLPLLRKPEYFSTLKYGYARGGEPVIFVESLQSYYDILARFQPPSKTVLPMPSDSVVVHNPENLQLEINSVLNPMAVEKLAAAW</sequence>
<dbReference type="Pfam" id="PF00497">
    <property type="entry name" value="SBP_bac_3"/>
    <property type="match status" value="1"/>
</dbReference>
<evidence type="ECO:0000313" key="6">
    <source>
        <dbReference type="EMBL" id="QLI80628.1"/>
    </source>
</evidence>
<evidence type="ECO:0000259" key="5">
    <source>
        <dbReference type="SMART" id="SM00062"/>
    </source>
</evidence>
<dbReference type="GO" id="GO:0008933">
    <property type="term" value="F:peptidoglycan lytic transglycosylase activity"/>
    <property type="evidence" value="ECO:0007669"/>
    <property type="project" value="InterPro"/>
</dbReference>
<keyword evidence="4" id="KW-0998">Cell outer membrane</keyword>
<dbReference type="AlphaFoldDB" id="A0A7D5ZDU3"/>
<dbReference type="InterPro" id="IPR023346">
    <property type="entry name" value="Lysozyme-like_dom_sf"/>
</dbReference>
<keyword evidence="6" id="KW-0456">Lyase</keyword>
<dbReference type="SUPFAM" id="SSF53955">
    <property type="entry name" value="Lysozyme-like"/>
    <property type="match status" value="1"/>
</dbReference>
<accession>A0A7D5ZDU3</accession>
<gene>
    <name evidence="6" type="primary">mltF</name>
    <name evidence="6" type="ORF">HZU75_03270</name>
</gene>
<organism evidence="6 7">
    <name type="scientific">Chitinibacter fontanus</name>
    <dbReference type="NCBI Taxonomy" id="1737446"/>
    <lineage>
        <taxon>Bacteria</taxon>
        <taxon>Pseudomonadati</taxon>
        <taxon>Pseudomonadota</taxon>
        <taxon>Betaproteobacteria</taxon>
        <taxon>Neisseriales</taxon>
        <taxon>Chitinibacteraceae</taxon>
        <taxon>Chitinibacter</taxon>
    </lineage>
</organism>
<evidence type="ECO:0000256" key="1">
    <source>
        <dbReference type="ARBA" id="ARBA00004339"/>
    </source>
</evidence>
<proteinExistence type="inferred from homology"/>
<dbReference type="InterPro" id="IPR008258">
    <property type="entry name" value="Transglycosylase_SLT_dom_1"/>
</dbReference>
<dbReference type="CDD" id="cd01009">
    <property type="entry name" value="PBP2_YfhD_N"/>
    <property type="match status" value="1"/>
</dbReference>
<evidence type="ECO:0000256" key="4">
    <source>
        <dbReference type="ARBA" id="ARBA00023237"/>
    </source>
</evidence>
<dbReference type="EC" id="4.2.2.-" evidence="6"/>
<name>A0A7D5ZDU3_9NEIS</name>
<dbReference type="CDD" id="cd13403">
    <property type="entry name" value="MLTF-like"/>
    <property type="match status" value="1"/>
</dbReference>
<dbReference type="GO" id="GO:0009279">
    <property type="term" value="C:cell outer membrane"/>
    <property type="evidence" value="ECO:0007669"/>
    <property type="project" value="UniProtKB-SubCell"/>
</dbReference>
<comment type="subcellular location">
    <subcellularLocation>
        <location evidence="1">Cell outer membrane</location>
        <topology evidence="1">Peripheral membrane protein</topology>
    </subcellularLocation>
</comment>
<dbReference type="EMBL" id="CP058952">
    <property type="protein sequence ID" value="QLI80628.1"/>
    <property type="molecule type" value="Genomic_DNA"/>
</dbReference>
<keyword evidence="7" id="KW-1185">Reference proteome</keyword>
<dbReference type="PANTHER" id="PTHR35936:SF32">
    <property type="entry name" value="MEMBRANE-BOUND LYTIC MUREIN TRANSGLYCOSYLASE F"/>
    <property type="match status" value="1"/>
</dbReference>